<gene>
    <name evidence="1" type="ORF">OG288_25230</name>
</gene>
<protein>
    <submittedName>
        <fullName evidence="1">Uncharacterized protein</fullName>
    </submittedName>
</protein>
<proteinExistence type="predicted"/>
<organism evidence="1 2">
    <name type="scientific">Streptomyces tauricus</name>
    <dbReference type="NCBI Taxonomy" id="68274"/>
    <lineage>
        <taxon>Bacteria</taxon>
        <taxon>Bacillati</taxon>
        <taxon>Actinomycetota</taxon>
        <taxon>Actinomycetes</taxon>
        <taxon>Kitasatosporales</taxon>
        <taxon>Streptomycetaceae</taxon>
        <taxon>Streptomyces</taxon>
        <taxon>Streptomyces aurantiacus group</taxon>
    </lineage>
</organism>
<dbReference type="Proteomes" id="UP001432166">
    <property type="component" value="Chromosome"/>
</dbReference>
<sequence>MADEGRWTDLHFVSPTHTVRERRRIASADAWGTLLDEAAARASRIRLQPARLLARTCTTGWLDWIHGELWLLPDALVRVRSGLLDSTVNSVSGSIAMPRDPYTVMAYDPEAILAGHRTNKVIDLAGIDHARLHGGVTTSGLTAHMTDGTHHKLLWNPFEPTRRLLRDRLLPVLGPRLTH</sequence>
<evidence type="ECO:0000313" key="1">
    <source>
        <dbReference type="EMBL" id="WTP51321.1"/>
    </source>
</evidence>
<keyword evidence="2" id="KW-1185">Reference proteome</keyword>
<reference evidence="1" key="1">
    <citation type="submission" date="2022-10" db="EMBL/GenBank/DDBJ databases">
        <title>The complete genomes of actinobacterial strains from the NBC collection.</title>
        <authorList>
            <person name="Joergensen T.S."/>
            <person name="Alvarez Arevalo M."/>
            <person name="Sterndorff E.B."/>
            <person name="Faurdal D."/>
            <person name="Vuksanovic O."/>
            <person name="Mourched A.-S."/>
            <person name="Charusanti P."/>
            <person name="Shaw S."/>
            <person name="Blin K."/>
            <person name="Weber T."/>
        </authorList>
    </citation>
    <scope>NUCLEOTIDE SEQUENCE</scope>
    <source>
        <strain evidence="1">NBC_00189</strain>
    </source>
</reference>
<dbReference type="RefSeq" id="WP_328938368.1">
    <property type="nucleotide sequence ID" value="NZ_CP108133.1"/>
</dbReference>
<evidence type="ECO:0000313" key="2">
    <source>
        <dbReference type="Proteomes" id="UP001432166"/>
    </source>
</evidence>
<name>A0ABZ1JI78_9ACTN</name>
<accession>A0ABZ1JI78</accession>
<dbReference type="EMBL" id="CP108133">
    <property type="protein sequence ID" value="WTP51321.1"/>
    <property type="molecule type" value="Genomic_DNA"/>
</dbReference>